<reference evidence="1 2" key="1">
    <citation type="submission" date="2020-08" db="EMBL/GenBank/DDBJ databases">
        <title>Functional genomics of gut bacteria from endangered species of beetles.</title>
        <authorList>
            <person name="Carlos-Shanley C."/>
        </authorList>
    </citation>
    <scope>NUCLEOTIDE SEQUENCE [LARGE SCALE GENOMIC DNA]</scope>
    <source>
        <strain evidence="1 2">S00142</strain>
    </source>
</reference>
<comment type="caution">
    <text evidence="1">The sequence shown here is derived from an EMBL/GenBank/DDBJ whole genome shotgun (WGS) entry which is preliminary data.</text>
</comment>
<keyword evidence="2" id="KW-1185">Reference proteome</keyword>
<evidence type="ECO:0008006" key="3">
    <source>
        <dbReference type="Google" id="ProtNLM"/>
    </source>
</evidence>
<organism evidence="1 2">
    <name type="scientific">Flavobacterium nitrogenifigens</name>
    <dbReference type="NCBI Taxonomy" id="1617283"/>
    <lineage>
        <taxon>Bacteria</taxon>
        <taxon>Pseudomonadati</taxon>
        <taxon>Bacteroidota</taxon>
        <taxon>Flavobacteriia</taxon>
        <taxon>Flavobacteriales</taxon>
        <taxon>Flavobacteriaceae</taxon>
        <taxon>Flavobacterium</taxon>
    </lineage>
</organism>
<dbReference type="Proteomes" id="UP000561681">
    <property type="component" value="Unassembled WGS sequence"/>
</dbReference>
<dbReference type="AlphaFoldDB" id="A0A7W7N9D7"/>
<dbReference type="PROSITE" id="PS51257">
    <property type="entry name" value="PROKAR_LIPOPROTEIN"/>
    <property type="match status" value="1"/>
</dbReference>
<gene>
    <name evidence="1" type="ORF">HNP37_003417</name>
</gene>
<name>A0A7W7N9D7_9FLAO</name>
<protein>
    <recommendedName>
        <fullName evidence="3">YD repeat-containing protein</fullName>
    </recommendedName>
</protein>
<sequence>MKKIIFLFIFGLFFSCNKEKIDLPPLLENTLPSSSEMPFNLMLSENKFPDKIKKFYQIQNRDTLNILEFDKNKNLIFKYYKQFVDENWNGKFIYMIEANVYNEGKLVKTYYLHSNTEYEVFEYAYSGDNIRELKSFLLGYLKGYNNNPHLLIKEIKSYQACIKFIKKIESESKKRPNYTIKREFSKNEIKEYFNPNNIQDDGSYILYILNEKNKIQKIEYYAKNKKWDTNTKYFVYNNFNNLKKTYCLNKDKDTSRSTEYFYKNSNKIIIKKENKIEISRKEFLNNTLIKYKYQGADSSYYGVEDYLLDKFEIPVKIIKNTREIDTSYSLKNFYEFYK</sequence>
<proteinExistence type="predicted"/>
<dbReference type="EMBL" id="JACHLD010000005">
    <property type="protein sequence ID" value="MBB4803342.1"/>
    <property type="molecule type" value="Genomic_DNA"/>
</dbReference>
<accession>A0A7W7N9D7</accession>
<dbReference type="RefSeq" id="WP_184164680.1">
    <property type="nucleotide sequence ID" value="NZ_JACHLD010000005.1"/>
</dbReference>
<evidence type="ECO:0000313" key="2">
    <source>
        <dbReference type="Proteomes" id="UP000561681"/>
    </source>
</evidence>
<evidence type="ECO:0000313" key="1">
    <source>
        <dbReference type="EMBL" id="MBB4803342.1"/>
    </source>
</evidence>